<keyword evidence="3" id="KW-1185">Reference proteome</keyword>
<evidence type="ECO:0000313" key="2">
    <source>
        <dbReference type="EMBL" id="GAA2492496.1"/>
    </source>
</evidence>
<feature type="signal peptide" evidence="1">
    <location>
        <begin position="1"/>
        <end position="27"/>
    </location>
</feature>
<dbReference type="EMBL" id="BAAASR010000015">
    <property type="protein sequence ID" value="GAA2492496.1"/>
    <property type="molecule type" value="Genomic_DNA"/>
</dbReference>
<organism evidence="2 3">
    <name type="scientific">Streptomyces gobitricini</name>
    <dbReference type="NCBI Taxonomy" id="68211"/>
    <lineage>
        <taxon>Bacteria</taxon>
        <taxon>Bacillati</taxon>
        <taxon>Actinomycetota</taxon>
        <taxon>Actinomycetes</taxon>
        <taxon>Kitasatosporales</taxon>
        <taxon>Streptomycetaceae</taxon>
        <taxon>Streptomyces</taxon>
    </lineage>
</organism>
<dbReference type="Proteomes" id="UP001499942">
    <property type="component" value="Unassembled WGS sequence"/>
</dbReference>
<name>A0ABN3M176_9ACTN</name>
<dbReference type="SUPFAM" id="SSF48317">
    <property type="entry name" value="Acid phosphatase/Vanadium-dependent haloperoxidase"/>
    <property type="match status" value="1"/>
</dbReference>
<evidence type="ECO:0000256" key="1">
    <source>
        <dbReference type="SAM" id="SignalP"/>
    </source>
</evidence>
<accession>A0ABN3M176</accession>
<dbReference type="InterPro" id="IPR036938">
    <property type="entry name" value="PAP2/HPO_sf"/>
</dbReference>
<keyword evidence="1" id="KW-0732">Signal</keyword>
<feature type="chain" id="PRO_5046300789" evidence="1">
    <location>
        <begin position="28"/>
        <end position="431"/>
    </location>
</feature>
<dbReference type="PANTHER" id="PTHR34599:SF1">
    <property type="entry name" value="PHOSPHATIDIC ACID PHOSPHATASE TYPE 2_HALOPEROXIDASE DOMAIN-CONTAINING PROTEIN"/>
    <property type="match status" value="1"/>
</dbReference>
<sequence length="431" mass="46215">MRRRRAGRPASRVAVAVAATTGLAALAAAVPHATAGTARPGAPVSGEVVAEWLGAVTGTVDPEGGLTIPEETVWHALVSTAVYNAVVGIEGRYEPYRWSVRGPRTASSQAAAAAAAHRLLRLSFPAAAHRLREVYAASLARVPDGRAEDEGVAFGERAADHVLALRAGDGRGASVPFPSRPAPGVWRPTPPGHQPFASAWLGRLRPMLIDSPARFRPPAPPRLTSARYARDLAEVRTFGAKKGSARTPWQTETALYFTNVDVQKALGDHADRHRLDIVDTARLYAAANTAQLDAVVTAWDAKLHYGTWRPVTAIREADRDGNPATRADPGWEPLLTTPPHPDYLSGHAVTGGALTRTLTGLLGTSRIDLFLPSRGTGTTRHYRHAHAYNRDVVNARVWGGIHTRTADTVGNATGQRLAAWALERYFRPVRA</sequence>
<dbReference type="RefSeq" id="WP_344360256.1">
    <property type="nucleotide sequence ID" value="NZ_BAAASR010000015.1"/>
</dbReference>
<reference evidence="2 3" key="1">
    <citation type="journal article" date="2019" name="Int. J. Syst. Evol. Microbiol.">
        <title>The Global Catalogue of Microorganisms (GCM) 10K type strain sequencing project: providing services to taxonomists for standard genome sequencing and annotation.</title>
        <authorList>
            <consortium name="The Broad Institute Genomics Platform"/>
            <consortium name="The Broad Institute Genome Sequencing Center for Infectious Disease"/>
            <person name="Wu L."/>
            <person name="Ma J."/>
        </authorList>
    </citation>
    <scope>NUCLEOTIDE SEQUENCE [LARGE SCALE GENOMIC DNA]</scope>
    <source>
        <strain evidence="2 3">JCM 5062</strain>
    </source>
</reference>
<dbReference type="Gene3D" id="1.10.606.20">
    <property type="match status" value="1"/>
</dbReference>
<dbReference type="PANTHER" id="PTHR34599">
    <property type="entry name" value="PEROXIDASE-RELATED"/>
    <property type="match status" value="1"/>
</dbReference>
<comment type="caution">
    <text evidence="2">The sequence shown here is derived from an EMBL/GenBank/DDBJ whole genome shotgun (WGS) entry which is preliminary data.</text>
</comment>
<dbReference type="CDD" id="cd03398">
    <property type="entry name" value="PAP2_haloperoxidase"/>
    <property type="match status" value="1"/>
</dbReference>
<dbReference type="InterPro" id="IPR052559">
    <property type="entry name" value="V-haloperoxidase"/>
</dbReference>
<gene>
    <name evidence="2" type="ORF">GCM10010393_25470</name>
</gene>
<proteinExistence type="predicted"/>
<protein>
    <submittedName>
        <fullName evidence="2">Vanadium-dependent haloperoxidase</fullName>
    </submittedName>
</protein>
<evidence type="ECO:0000313" key="3">
    <source>
        <dbReference type="Proteomes" id="UP001499942"/>
    </source>
</evidence>